<dbReference type="InterPro" id="IPR057600">
    <property type="entry name" value="TORTIFOLIA1/SINE1-2_N"/>
</dbReference>
<dbReference type="PANTHER" id="PTHR31355:SF22">
    <property type="entry name" value="TORTIFOLIA1-LIKE PROTEIN 2"/>
    <property type="match status" value="1"/>
</dbReference>
<evidence type="ECO:0000259" key="3">
    <source>
        <dbReference type="Pfam" id="PF24714"/>
    </source>
</evidence>
<evidence type="ECO:0000259" key="2">
    <source>
        <dbReference type="Pfam" id="PF24713"/>
    </source>
</evidence>
<reference evidence="4 5" key="1">
    <citation type="journal article" date="2023" name="Life. Sci Alliance">
        <title>Evolutionary insights into 3D genome organization and epigenetic landscape of Vigna mungo.</title>
        <authorList>
            <person name="Junaid A."/>
            <person name="Singh B."/>
            <person name="Bhatia S."/>
        </authorList>
    </citation>
    <scope>NUCLEOTIDE SEQUENCE [LARGE SCALE GENOMIC DNA]</scope>
    <source>
        <strain evidence="4">Urdbean</strain>
    </source>
</reference>
<keyword evidence="5" id="KW-1185">Reference proteome</keyword>
<dbReference type="PANTHER" id="PTHR31355">
    <property type="entry name" value="MICROTUBULE-ASSOCIATED PROTEIN TORTIFOLIA1"/>
    <property type="match status" value="1"/>
</dbReference>
<feature type="domain" description="TORTIFOLIA1/TORL1-2 C-terminal" evidence="2">
    <location>
        <begin position="691"/>
        <end position="835"/>
    </location>
</feature>
<dbReference type="GO" id="GO:0008017">
    <property type="term" value="F:microtubule binding"/>
    <property type="evidence" value="ECO:0007669"/>
    <property type="project" value="InterPro"/>
</dbReference>
<protein>
    <recommendedName>
        <fullName evidence="6">TORTIFOLIA1-like protein 2</fullName>
    </recommendedName>
</protein>
<feature type="region of interest" description="Disordered" evidence="1">
    <location>
        <begin position="301"/>
        <end position="336"/>
    </location>
</feature>
<dbReference type="InterPro" id="IPR016024">
    <property type="entry name" value="ARM-type_fold"/>
</dbReference>
<dbReference type="EMBL" id="CP144697">
    <property type="protein sequence ID" value="WVZ15638.1"/>
    <property type="molecule type" value="Genomic_DNA"/>
</dbReference>
<evidence type="ECO:0000256" key="1">
    <source>
        <dbReference type="SAM" id="MobiDB-lite"/>
    </source>
</evidence>
<dbReference type="InterPro" id="IPR057599">
    <property type="entry name" value="TORTIFOLIA1/TORL1-2_C"/>
</dbReference>
<evidence type="ECO:0000313" key="4">
    <source>
        <dbReference type="EMBL" id="WVZ15638.1"/>
    </source>
</evidence>
<dbReference type="Pfam" id="PF24713">
    <property type="entry name" value="TOR1L1_C"/>
    <property type="match status" value="1"/>
</dbReference>
<sequence length="841" mass="93355">MKKGQGGSGGGGGGLELKQRIVCALNKVGDRDTQQIGMEELDRVAQGLRPEGIWSFLSCILETEWEQKASIRKECVRLMGTLATYHDTLLLPHLPKMVASIVKRLRDPDSVVRDVCVNTVALLASKLGLALSHKDKVFLLLVKPIFEALGEQNRHVQSASALCLARIIHNTHHPPLSLLHKMLLRTLKFEVTSSYSYSSFVILNHPIIYKRRPICCLAGGAPTQNILSAAIGSIQDALKHSDWTTRKAASVALAEIALGGASFLGCFRASCVQSLESCRFDKVKPVRDAVLQALKYWTSLPAPDTPDPSETGSSLKENICRGDSSDLSSTTESRQKDVRLQKVNMKSTMGRIPLSVKKTCQNYNRNTQHKPDDWHVEVAVPRPHSVVEFQNEESESCSVSKPLETMSADVSSMQDVGYEYVPMDDKQECSSVSNLANDNFETKFLTTHDCFINSGVPRPIARSQRYSEEISSDEQVYSVKMQHPSSSDSTITEPSRQTTHECCMQMANEMICIQNQLSDIEIKQANMIHQLQMFSTGIMDALSTIQSRMTGLENVFDRLCRESFQGGRHSYSETSKLGKQSEIVASPRFSICTPRPSVEINNKQSVSVSVKNSESWEKRTFSRSQPGIHSVDSSDMWKSYKVKAGRKGTEKDVLNSSAKDATRMGLVKNDGVISASRTTNARNGWSENNTNCWKHVKRLVCEGDLNSAYMEALCFNDEFILVELLNTTGPVVESLSVKTINALLSTLASHLLEGKLFSIIIPWLQQANLNVPLIVINAFYIVEMSTIHGPNCIAISVEAKEHLLSAIQEAVNLHIFSHSERRRAAELAMKLHHIWGKTAEN</sequence>
<proteinExistence type="predicted"/>
<dbReference type="GO" id="GO:0005874">
    <property type="term" value="C:microtubule"/>
    <property type="evidence" value="ECO:0007669"/>
    <property type="project" value="InterPro"/>
</dbReference>
<dbReference type="InterPro" id="IPR033337">
    <property type="entry name" value="TORTIFOLIA1/SINE1-2"/>
</dbReference>
<dbReference type="SUPFAM" id="SSF48371">
    <property type="entry name" value="ARM repeat"/>
    <property type="match status" value="1"/>
</dbReference>
<dbReference type="AlphaFoldDB" id="A0AAQ3NWF4"/>
<dbReference type="InterPro" id="IPR011989">
    <property type="entry name" value="ARM-like"/>
</dbReference>
<organism evidence="4 5">
    <name type="scientific">Vigna mungo</name>
    <name type="common">Black gram</name>
    <name type="synonym">Phaseolus mungo</name>
    <dbReference type="NCBI Taxonomy" id="3915"/>
    <lineage>
        <taxon>Eukaryota</taxon>
        <taxon>Viridiplantae</taxon>
        <taxon>Streptophyta</taxon>
        <taxon>Embryophyta</taxon>
        <taxon>Tracheophyta</taxon>
        <taxon>Spermatophyta</taxon>
        <taxon>Magnoliopsida</taxon>
        <taxon>eudicotyledons</taxon>
        <taxon>Gunneridae</taxon>
        <taxon>Pentapetalae</taxon>
        <taxon>rosids</taxon>
        <taxon>fabids</taxon>
        <taxon>Fabales</taxon>
        <taxon>Fabaceae</taxon>
        <taxon>Papilionoideae</taxon>
        <taxon>50 kb inversion clade</taxon>
        <taxon>NPAAA clade</taxon>
        <taxon>indigoferoid/millettioid clade</taxon>
        <taxon>Phaseoleae</taxon>
        <taxon>Vigna</taxon>
    </lineage>
</organism>
<evidence type="ECO:0008006" key="6">
    <source>
        <dbReference type="Google" id="ProtNLM"/>
    </source>
</evidence>
<dbReference type="Pfam" id="PF24714">
    <property type="entry name" value="TOR1L1_N"/>
    <property type="match status" value="1"/>
</dbReference>
<dbReference type="Gene3D" id="1.25.10.10">
    <property type="entry name" value="Leucine-rich Repeat Variant"/>
    <property type="match status" value="2"/>
</dbReference>
<gene>
    <name evidence="4" type="ORF">V8G54_013204</name>
</gene>
<dbReference type="Proteomes" id="UP001374535">
    <property type="component" value="Chromosome 4"/>
</dbReference>
<name>A0AAQ3NWF4_VIGMU</name>
<evidence type="ECO:0000313" key="5">
    <source>
        <dbReference type="Proteomes" id="UP001374535"/>
    </source>
</evidence>
<accession>A0AAQ3NWF4</accession>
<feature type="domain" description="TORTIFOLIA1/SINE1-2 N-terminal" evidence="3">
    <location>
        <begin position="16"/>
        <end position="298"/>
    </location>
</feature>